<feature type="coiled-coil region" evidence="2">
    <location>
        <begin position="16"/>
        <end position="43"/>
    </location>
</feature>
<dbReference type="AlphaFoldDB" id="A0A7G7CMY9"/>
<reference evidence="3 4" key="1">
    <citation type="submission" date="2020-07" db="EMBL/GenBank/DDBJ databases">
        <title>Complete genome and description of Corynebacterium incognita strain Marseille-Q3630 sp. nov.</title>
        <authorList>
            <person name="Boxberger M."/>
        </authorList>
    </citation>
    <scope>NUCLEOTIDE SEQUENCE [LARGE SCALE GENOMIC DNA]</scope>
    <source>
        <strain evidence="3 4">Marseille-Q3630</strain>
    </source>
</reference>
<gene>
    <name evidence="3" type="ORF">H0194_07670</name>
</gene>
<dbReference type="Gene3D" id="1.10.287.1060">
    <property type="entry name" value="ESAT-6-like"/>
    <property type="match status" value="1"/>
</dbReference>
<evidence type="ECO:0000256" key="2">
    <source>
        <dbReference type="SAM" id="Coils"/>
    </source>
</evidence>
<accession>A0A7G7CMY9</accession>
<dbReference type="KEGG" id="cik:H0194_07670"/>
<evidence type="ECO:0000313" key="3">
    <source>
        <dbReference type="EMBL" id="QNE88955.1"/>
    </source>
</evidence>
<dbReference type="Proteomes" id="UP000515743">
    <property type="component" value="Chromosome"/>
</dbReference>
<dbReference type="SUPFAM" id="SSF140453">
    <property type="entry name" value="EsxAB dimer-like"/>
    <property type="match status" value="1"/>
</dbReference>
<dbReference type="EMBL" id="CP059404">
    <property type="protein sequence ID" value="QNE88955.1"/>
    <property type="molecule type" value="Genomic_DNA"/>
</dbReference>
<evidence type="ECO:0000256" key="1">
    <source>
        <dbReference type="RuleBase" id="RU362001"/>
    </source>
</evidence>
<dbReference type="InterPro" id="IPR010310">
    <property type="entry name" value="T7SS_ESAT-6-like"/>
</dbReference>
<sequence>MNQTFKTEADVMRQAAQHVDDTNDNVQAELNRLERTVEGLRSNWEGNAQVAFNNLMLRYNDNERKLKEALTSISDNIRDNARNFENVEAENEDIFKNVGTEGLAL</sequence>
<comment type="similarity">
    <text evidence="1">Belongs to the WXG100 family.</text>
</comment>
<evidence type="ECO:0000313" key="4">
    <source>
        <dbReference type="Proteomes" id="UP000515743"/>
    </source>
</evidence>
<dbReference type="NCBIfam" id="TIGR03930">
    <property type="entry name" value="WXG100_ESAT6"/>
    <property type="match status" value="1"/>
</dbReference>
<dbReference type="InterPro" id="IPR036689">
    <property type="entry name" value="ESAT-6-like_sf"/>
</dbReference>
<name>A0A7G7CMY9_9CORY</name>
<proteinExistence type="inferred from homology"/>
<keyword evidence="4" id="KW-1185">Reference proteome</keyword>
<dbReference type="Pfam" id="PF06013">
    <property type="entry name" value="WXG100"/>
    <property type="match status" value="1"/>
</dbReference>
<dbReference type="RefSeq" id="WP_185175341.1">
    <property type="nucleotide sequence ID" value="NZ_CP059404.1"/>
</dbReference>
<organism evidence="3 4">
    <name type="scientific">Corynebacterium incognita</name>
    <dbReference type="NCBI Taxonomy" id="2754725"/>
    <lineage>
        <taxon>Bacteria</taxon>
        <taxon>Bacillati</taxon>
        <taxon>Actinomycetota</taxon>
        <taxon>Actinomycetes</taxon>
        <taxon>Mycobacteriales</taxon>
        <taxon>Corynebacteriaceae</taxon>
        <taxon>Corynebacterium</taxon>
    </lineage>
</organism>
<protein>
    <recommendedName>
        <fullName evidence="1">ESAT-6-like protein</fullName>
    </recommendedName>
</protein>
<keyword evidence="2" id="KW-0175">Coiled coil</keyword>